<protein>
    <submittedName>
        <fullName evidence="2">Uncharacterized protein</fullName>
    </submittedName>
</protein>
<dbReference type="Proteomes" id="UP000195141">
    <property type="component" value="Chromosome"/>
</dbReference>
<evidence type="ECO:0000313" key="2">
    <source>
        <dbReference type="EMBL" id="OTP10585.1"/>
    </source>
</evidence>
<proteinExistence type="predicted"/>
<sequence length="230" mass="25411">MKKRSSFVKVLVGLGVLCIFSGSAPTASAKENKFVTYTPKQLKVLAELENKVDDYLAYGENAPIEVDVKSRLRAKVGAWSWRDGVICVTDAGSSMLVTNSWHAGIVAPQKIQVVAEAEGVGKKVRLQGGNWNSRFPKNKVWQVGVKKTSVAQDLNAGRWAGKQVGKPYNLNFWNIKQTGSFYCSQLAWAAYYYTAKVDLDKTDNNIGSAWAVHPGEFVNNSQTSIIYRNK</sequence>
<dbReference type="EMBL" id="NGMM01000008">
    <property type="protein sequence ID" value="OTP10585.1"/>
    <property type="molecule type" value="Genomic_DNA"/>
</dbReference>
<dbReference type="InterPro" id="IPR024453">
    <property type="entry name" value="Peptidase_C92"/>
</dbReference>
<dbReference type="InterPro" id="IPR038765">
    <property type="entry name" value="Papain-like_cys_pep_sf"/>
</dbReference>
<dbReference type="OrthoDB" id="1708048at2"/>
<name>A0A242K0V1_9ENTE</name>
<dbReference type="Pfam" id="PF05708">
    <property type="entry name" value="Peptidase_C92"/>
    <property type="match status" value="1"/>
</dbReference>
<evidence type="ECO:0000256" key="1">
    <source>
        <dbReference type="SAM" id="SignalP"/>
    </source>
</evidence>
<feature type="signal peptide" evidence="1">
    <location>
        <begin position="1"/>
        <end position="29"/>
    </location>
</feature>
<accession>A0A242K0V1</accession>
<dbReference type="SUPFAM" id="SSF54001">
    <property type="entry name" value="Cysteine proteinases"/>
    <property type="match status" value="1"/>
</dbReference>
<reference evidence="3" key="3">
    <citation type="submission" date="2024-03" db="EMBL/GenBank/DDBJ databases">
        <title>The Genome Sequence of Enterococcus sp. DIV0242b.</title>
        <authorList>
            <consortium name="The Broad Institute Genomics Platform"/>
            <consortium name="The Broad Institute Microbial Omics Core"/>
            <consortium name="The Broad Institute Genomic Center for Infectious Diseases"/>
            <person name="Earl A."/>
            <person name="Manson A."/>
            <person name="Gilmore M."/>
            <person name="Schwartman J."/>
            <person name="Shea T."/>
            <person name="Abouelleil A."/>
            <person name="Cao P."/>
            <person name="Chapman S."/>
            <person name="Cusick C."/>
            <person name="Young S."/>
            <person name="Neafsey D."/>
            <person name="Nusbaum C."/>
            <person name="Birren B."/>
        </authorList>
    </citation>
    <scope>NUCLEOTIDE SEQUENCE</scope>
    <source>
        <strain evidence="3">9E7_DIV0242</strain>
    </source>
</reference>
<keyword evidence="1" id="KW-0732">Signal</keyword>
<gene>
    <name evidence="3" type="ORF">A5888_003167</name>
    <name evidence="2" type="ORF">A5888_003883</name>
</gene>
<dbReference type="Gene3D" id="3.90.1720.10">
    <property type="entry name" value="endopeptidase domain like (from Nostoc punctiforme)"/>
    <property type="match status" value="1"/>
</dbReference>
<organism evidence="2">
    <name type="scientific">Candidatus Enterococcus clewellii</name>
    <dbReference type="NCBI Taxonomy" id="1834193"/>
    <lineage>
        <taxon>Bacteria</taxon>
        <taxon>Bacillati</taxon>
        <taxon>Bacillota</taxon>
        <taxon>Bacilli</taxon>
        <taxon>Lactobacillales</taxon>
        <taxon>Enterococcaceae</taxon>
        <taxon>Enterococcus</taxon>
    </lineage>
</organism>
<dbReference type="EMBL" id="CP147247">
    <property type="protein sequence ID" value="WYJ91399.1"/>
    <property type="molecule type" value="Genomic_DNA"/>
</dbReference>
<dbReference type="RefSeq" id="WP_086350864.1">
    <property type="nucleotide sequence ID" value="NZ_CP147247.1"/>
</dbReference>
<feature type="chain" id="PRO_5044064307" evidence="1">
    <location>
        <begin position="30"/>
        <end position="230"/>
    </location>
</feature>
<reference evidence="3" key="2">
    <citation type="submission" date="2017-05" db="EMBL/GenBank/DDBJ databases">
        <authorList>
            <consortium name="The Broad Institute Genomics Platform"/>
            <consortium name="The Broad Institute Genomic Center for Infectious Diseases"/>
            <person name="Earl A."/>
            <person name="Manson A."/>
            <person name="Schwartman J."/>
            <person name="Gilmore M."/>
            <person name="Abouelleil A."/>
            <person name="Cao P."/>
            <person name="Chapman S."/>
            <person name="Cusick C."/>
            <person name="Shea T."/>
            <person name="Young S."/>
            <person name="Neafsey D."/>
            <person name="Nusbaum C."/>
            <person name="Birren B."/>
        </authorList>
    </citation>
    <scope>NUCLEOTIDE SEQUENCE</scope>
    <source>
        <strain evidence="3">9E7_DIV0242</strain>
    </source>
</reference>
<evidence type="ECO:0000313" key="3">
    <source>
        <dbReference type="EMBL" id="WYJ91399.1"/>
    </source>
</evidence>
<reference evidence="2" key="1">
    <citation type="submission" date="2017-05" db="EMBL/GenBank/DDBJ databases">
        <title>The Genome Sequence of Enterococcus sp. 9E7_DIV0242.</title>
        <authorList>
            <consortium name="The Broad Institute Genomics Platform"/>
            <consortium name="The Broad Institute Genomic Center for Infectious Diseases"/>
            <person name="Earl A."/>
            <person name="Manson A."/>
            <person name="Schwartman J."/>
            <person name="Gilmore M."/>
            <person name="Abouelleil A."/>
            <person name="Cao P."/>
            <person name="Chapman S."/>
            <person name="Cusick C."/>
            <person name="Shea T."/>
            <person name="Young S."/>
            <person name="Neafsey D."/>
            <person name="Nusbaum C."/>
            <person name="Birren B."/>
        </authorList>
    </citation>
    <scope>NUCLEOTIDE SEQUENCE [LARGE SCALE GENOMIC DNA]</scope>
    <source>
        <strain evidence="2">9E7_DIV0242</strain>
    </source>
</reference>
<dbReference type="AlphaFoldDB" id="A0A242K0V1"/>
<evidence type="ECO:0000313" key="4">
    <source>
        <dbReference type="Proteomes" id="UP000195141"/>
    </source>
</evidence>
<keyword evidence="4" id="KW-1185">Reference proteome</keyword>